<sequence>MKREELLNMFARAAGCWKWAPNDFWKYTDEDGPGVPDMAQMVEALCVLPAPRTPATAGPAKD</sequence>
<name>A0A176YHP1_9BRAD</name>
<evidence type="ECO:0000313" key="2">
    <source>
        <dbReference type="Proteomes" id="UP000076959"/>
    </source>
</evidence>
<organism evidence="1 2">
    <name type="scientific">Bradyrhizobium centrolobii</name>
    <dbReference type="NCBI Taxonomy" id="1505087"/>
    <lineage>
        <taxon>Bacteria</taxon>
        <taxon>Pseudomonadati</taxon>
        <taxon>Pseudomonadota</taxon>
        <taxon>Alphaproteobacteria</taxon>
        <taxon>Hyphomicrobiales</taxon>
        <taxon>Nitrobacteraceae</taxon>
        <taxon>Bradyrhizobium</taxon>
    </lineage>
</organism>
<dbReference type="AlphaFoldDB" id="A0A176YHP1"/>
<comment type="caution">
    <text evidence="1">The sequence shown here is derived from an EMBL/GenBank/DDBJ whole genome shotgun (WGS) entry which is preliminary data.</text>
</comment>
<dbReference type="EMBL" id="LUUB01000079">
    <property type="protein sequence ID" value="OAF05425.1"/>
    <property type="molecule type" value="Genomic_DNA"/>
</dbReference>
<protein>
    <submittedName>
        <fullName evidence="1">Uncharacterized protein</fullName>
    </submittedName>
</protein>
<dbReference type="STRING" id="1505087.AYJ54_00530"/>
<proteinExistence type="predicted"/>
<gene>
    <name evidence="1" type="ORF">AYJ54_00530</name>
</gene>
<dbReference type="RefSeq" id="WP_136623944.1">
    <property type="nucleotide sequence ID" value="NZ_LUUB01000079.1"/>
</dbReference>
<reference evidence="1 2" key="1">
    <citation type="submission" date="2016-03" db="EMBL/GenBank/DDBJ databases">
        <title>Draft Genome Sequence of the Strain BR 10245 (Bradyrhizobium sp.) isolated from nodules of Centrolobium paraense.</title>
        <authorList>
            <person name="Simoes-Araujo J.L.Sr."/>
            <person name="Barauna A.C."/>
            <person name="Silva K."/>
            <person name="Zilli J.E."/>
        </authorList>
    </citation>
    <scope>NUCLEOTIDE SEQUENCE [LARGE SCALE GENOMIC DNA]</scope>
    <source>
        <strain evidence="1 2">BR 10245</strain>
    </source>
</reference>
<keyword evidence="2" id="KW-1185">Reference proteome</keyword>
<evidence type="ECO:0000313" key="1">
    <source>
        <dbReference type="EMBL" id="OAF05425.1"/>
    </source>
</evidence>
<dbReference type="Proteomes" id="UP000076959">
    <property type="component" value="Unassembled WGS sequence"/>
</dbReference>
<accession>A0A176YHP1</accession>